<dbReference type="Gene3D" id="3.40.630.10">
    <property type="entry name" value="Zn peptidases"/>
    <property type="match status" value="1"/>
</dbReference>
<dbReference type="PANTHER" id="PTHR12147">
    <property type="entry name" value="METALLOPEPTIDASE M28 FAMILY MEMBER"/>
    <property type="match status" value="1"/>
</dbReference>
<proteinExistence type="predicted"/>
<evidence type="ECO:0000313" key="3">
    <source>
        <dbReference type="Proteomes" id="UP000198432"/>
    </source>
</evidence>
<name>A0A239EQ71_9BACT</name>
<accession>A0A239EQ71</accession>
<evidence type="ECO:0000313" key="2">
    <source>
        <dbReference type="EMBL" id="SNS46729.1"/>
    </source>
</evidence>
<dbReference type="GO" id="GO:0006508">
    <property type="term" value="P:proteolysis"/>
    <property type="evidence" value="ECO:0007669"/>
    <property type="project" value="InterPro"/>
</dbReference>
<feature type="domain" description="Peptidase M28" evidence="1">
    <location>
        <begin position="62"/>
        <end position="275"/>
    </location>
</feature>
<keyword evidence="3" id="KW-1185">Reference proteome</keyword>
<dbReference type="PANTHER" id="PTHR12147:SF26">
    <property type="entry name" value="PEPTIDASE M28 DOMAIN-CONTAINING PROTEIN"/>
    <property type="match status" value="1"/>
</dbReference>
<gene>
    <name evidence="2" type="ORF">SAMN06296052_1079</name>
</gene>
<protein>
    <submittedName>
        <fullName evidence="2">Peptidase family M28</fullName>
    </submittedName>
</protein>
<sequence>MKAQTSRLYHDVEFLTTINPARNYLNLSSLEKVVGYIQQEFKQCGAAPGTQTWQAEGREYKNILASYNPDKSRRLIVGAHYDVCGDQPGADDNASAVAGLLELARLVFAQQPALGYRIDFVAYCLEEPPFYATELMGSYVHAKSLHEHKVDVMGMICLEMIGYFSEKPDSQPFPSPELAELYPHVANFIIVVGIAQYEDFNRKVHQLMSDGSAIDVQVISFPAAHGLAGMSDHRNYWKFGYPALMINDTSFIRNPHYHMPTDTIGTLDFEKMTEVVNSTYRAITNML</sequence>
<dbReference type="InterPro" id="IPR045175">
    <property type="entry name" value="M28_fam"/>
</dbReference>
<dbReference type="Proteomes" id="UP000198432">
    <property type="component" value="Unassembled WGS sequence"/>
</dbReference>
<dbReference type="AlphaFoldDB" id="A0A239EQ71"/>
<dbReference type="Pfam" id="PF04389">
    <property type="entry name" value="Peptidase_M28"/>
    <property type="match status" value="1"/>
</dbReference>
<reference evidence="3" key="1">
    <citation type="submission" date="2017-06" db="EMBL/GenBank/DDBJ databases">
        <authorList>
            <person name="Varghese N."/>
            <person name="Submissions S."/>
        </authorList>
    </citation>
    <scope>NUCLEOTIDE SEQUENCE [LARGE SCALE GENOMIC DNA]</scope>
    <source>
        <strain evidence="3">NKM1</strain>
    </source>
</reference>
<dbReference type="SUPFAM" id="SSF53187">
    <property type="entry name" value="Zn-dependent exopeptidases"/>
    <property type="match status" value="1"/>
</dbReference>
<dbReference type="EMBL" id="FZOQ01000007">
    <property type="protein sequence ID" value="SNS46729.1"/>
    <property type="molecule type" value="Genomic_DNA"/>
</dbReference>
<organism evidence="2 3">
    <name type="scientific">Pontibacter ummariensis</name>
    <dbReference type="NCBI Taxonomy" id="1610492"/>
    <lineage>
        <taxon>Bacteria</taxon>
        <taxon>Pseudomonadati</taxon>
        <taxon>Bacteroidota</taxon>
        <taxon>Cytophagia</taxon>
        <taxon>Cytophagales</taxon>
        <taxon>Hymenobacteraceae</taxon>
        <taxon>Pontibacter</taxon>
    </lineage>
</organism>
<dbReference type="InterPro" id="IPR007484">
    <property type="entry name" value="Peptidase_M28"/>
</dbReference>
<dbReference type="OrthoDB" id="9789219at2"/>
<dbReference type="RefSeq" id="WP_089318917.1">
    <property type="nucleotide sequence ID" value="NZ_FZOQ01000007.1"/>
</dbReference>
<evidence type="ECO:0000259" key="1">
    <source>
        <dbReference type="Pfam" id="PF04389"/>
    </source>
</evidence>
<dbReference type="GO" id="GO:0008235">
    <property type="term" value="F:metalloexopeptidase activity"/>
    <property type="evidence" value="ECO:0007669"/>
    <property type="project" value="InterPro"/>
</dbReference>